<keyword evidence="1" id="KW-0472">Membrane</keyword>
<keyword evidence="1" id="KW-1133">Transmembrane helix</keyword>
<organism evidence="2 3">
    <name type="scientific">Candidatus Doriopsillibacter californiensis</name>
    <dbReference type="NCBI Taxonomy" id="2970740"/>
    <lineage>
        <taxon>Bacteria</taxon>
        <taxon>Pseudomonadati</taxon>
        <taxon>Pseudomonadota</taxon>
        <taxon>Gammaproteobacteria</taxon>
        <taxon>Candidatus Tethybacterales</taxon>
        <taxon>Candidatus Persebacteraceae</taxon>
        <taxon>Candidatus Doriopsillibacter</taxon>
    </lineage>
</organism>
<name>A0ABT7QKQ7_9GAMM</name>
<evidence type="ECO:0000313" key="2">
    <source>
        <dbReference type="EMBL" id="MDM5147217.1"/>
    </source>
</evidence>
<dbReference type="Proteomes" id="UP001168167">
    <property type="component" value="Unassembled WGS sequence"/>
</dbReference>
<evidence type="ECO:0000256" key="1">
    <source>
        <dbReference type="SAM" id="Phobius"/>
    </source>
</evidence>
<reference evidence="2" key="1">
    <citation type="submission" date="2022-08" db="EMBL/GenBank/DDBJ databases">
        <authorList>
            <person name="Dzunkova M."/>
            <person name="La Clair J."/>
            <person name="Tyml T."/>
            <person name="Doud D."/>
            <person name="Schulz F."/>
            <person name="Piquer S."/>
            <person name="Porcel Sanchis D."/>
            <person name="Osborn A."/>
            <person name="Robinson D."/>
            <person name="Louie K.B."/>
            <person name="Bowen B.P."/>
            <person name="Bowers R."/>
            <person name="Lee J."/>
            <person name="Arnau Llombart V."/>
            <person name="Diaz Villanueva W."/>
            <person name="Gosliner T."/>
            <person name="Northen T."/>
            <person name="Cheng J.-F."/>
            <person name="Burkart M.D."/>
            <person name="Woyke T."/>
        </authorList>
    </citation>
    <scope>NUCLEOTIDE SEQUENCE</scope>
    <source>
        <strain evidence="2">Df01</strain>
    </source>
</reference>
<protein>
    <submittedName>
        <fullName evidence="2">Uncharacterized protein</fullName>
    </submittedName>
</protein>
<keyword evidence="1" id="KW-0812">Transmembrane</keyword>
<comment type="caution">
    <text evidence="2">The sequence shown here is derived from an EMBL/GenBank/DDBJ whole genome shotgun (WGS) entry which is preliminary data.</text>
</comment>
<keyword evidence="3" id="KW-1185">Reference proteome</keyword>
<gene>
    <name evidence="2" type="ORF">NQX30_02340</name>
</gene>
<accession>A0ABT7QKQ7</accession>
<evidence type="ECO:0000313" key="3">
    <source>
        <dbReference type="Proteomes" id="UP001168167"/>
    </source>
</evidence>
<feature type="transmembrane region" description="Helical" evidence="1">
    <location>
        <begin position="12"/>
        <end position="34"/>
    </location>
</feature>
<proteinExistence type="predicted"/>
<sequence>MHITGRKNAKQRGLSLLVFIVVVIGGTLTGTLAYNELSYFENHDNLRQQESNRTLRQAKKSLINYMLLRADNPLNIAGPGKIYPRLLMLPCPDNLGDHILDGSQDPTCGAENNNDVLDSGSRFGRLPWNTKIDKGVDANNQIEDGLGRDFKDAYGNRLWYAVSKNLVPTKKENNLDLKPLNLHRLAALQEDWLEVTSLVGSDKRIAAVILSPGSDKQFRLSESILITISLNHNNDKINPTLYFEKTLSESNADKDGFFVQAHPSDSFNDILIYISIDELLVNNGTFINRYRHVVGISDLHNAPIEKRPLALLRDAVVNWRDFFGFYPLPAANSITNLDGLLRHCATYNSGTQPLSISVTAASITVILPASLEAIGPTSFSQNIATLTITSIVGFLLHDNYAFSTPTTVVVADISLDVNTVSLSRYARVSMTTGTFVVNTTEIQGHNGIYTLSTGITIILNRGTLIVPSQTPLNPSESIIGWFPEHYKTTMIAKSDNTKLTVQTTTAAGFLGKMILTNSSEMLTIKATDKLIFSTGSVIKLEKDYSGSSDLYSGVSLRYASGTTTVLTDHQPSLSSYKKRHFVVLMLADIVGSNYSVYAPAVLYPWNEETNSSAAAITRDNWHPWPPCFDARNMKRQLRTFIEDQPIHYAVAGNCHHSGDNTQCGLSNGITLTINNGASIALPKAFTLTHSYTTTIQMNGINEKIIVNNGKAQLNLTLIHPVIFSVTVNNQHLADFYLPANFKFSDGVSISIQVGTKIIGRNAAYIKNIPALLIYSPAPLSRSGCIKDMRYTITSTVNSNVIKIASQKESGADLTNLCQWLDSDENADGDLLYEITAPTTDNRLSTPNDYFILFGGQLILE</sequence>
<reference evidence="2" key="2">
    <citation type="journal article" date="2023" name="Microbiome">
        <title>Synthase-selected sorting approach identifies a beta-lactone synthase in a nudibranch symbiotic bacterium.</title>
        <authorList>
            <person name="Dzunkova M."/>
            <person name="La Clair J.J."/>
            <person name="Tyml T."/>
            <person name="Doud D."/>
            <person name="Schulz F."/>
            <person name="Piquer-Esteban S."/>
            <person name="Porcel Sanchis D."/>
            <person name="Osborn A."/>
            <person name="Robinson D."/>
            <person name="Louie K.B."/>
            <person name="Bowen B.P."/>
            <person name="Bowers R.M."/>
            <person name="Lee J."/>
            <person name="Arnau V."/>
            <person name="Diaz-Villanueva W."/>
            <person name="Stepanauskas R."/>
            <person name="Gosliner T."/>
            <person name="Date S.V."/>
            <person name="Northen T.R."/>
            <person name="Cheng J.F."/>
            <person name="Burkart M.D."/>
            <person name="Woyke T."/>
        </authorList>
    </citation>
    <scope>NUCLEOTIDE SEQUENCE</scope>
    <source>
        <strain evidence="2">Df01</strain>
    </source>
</reference>
<dbReference type="EMBL" id="JANQAO010000001">
    <property type="protein sequence ID" value="MDM5147217.1"/>
    <property type="molecule type" value="Genomic_DNA"/>
</dbReference>